<evidence type="ECO:0000313" key="2">
    <source>
        <dbReference type="EMBL" id="SOC78874.1"/>
    </source>
</evidence>
<keyword evidence="3" id="KW-1185">Reference proteome</keyword>
<dbReference type="OrthoDB" id="9807687at2"/>
<gene>
    <name evidence="2" type="ORF">SAMN06296241_0393</name>
</gene>
<dbReference type="InterPro" id="IPR036514">
    <property type="entry name" value="SGNH_hydro_sf"/>
</dbReference>
<evidence type="ECO:0000313" key="3">
    <source>
        <dbReference type="Proteomes" id="UP000219193"/>
    </source>
</evidence>
<dbReference type="SUPFAM" id="SSF52266">
    <property type="entry name" value="SGNH hydrolase"/>
    <property type="match status" value="1"/>
</dbReference>
<dbReference type="AlphaFoldDB" id="A0A285X2B4"/>
<organism evidence="2 3">
    <name type="scientific">Salinimicrobium sediminis</name>
    <dbReference type="NCBI Taxonomy" id="1343891"/>
    <lineage>
        <taxon>Bacteria</taxon>
        <taxon>Pseudomonadati</taxon>
        <taxon>Bacteroidota</taxon>
        <taxon>Flavobacteriia</taxon>
        <taxon>Flavobacteriales</taxon>
        <taxon>Flavobacteriaceae</taxon>
        <taxon>Salinimicrobium</taxon>
    </lineage>
</organism>
<dbReference type="Gene3D" id="3.40.50.1110">
    <property type="entry name" value="SGNH hydrolase"/>
    <property type="match status" value="1"/>
</dbReference>
<sequence>MEFRTPVPIQPQEPKIAHSSKVLLIGSCFVENIGKKLEYFKFPNLLNPFGILFHPEAILNLLKRVKSNHVFTEADIFYHNEAWHSYEAHSDLNSVEKEVILEQLNAAVQETSQFLRSATHVIITPGTAWGYRLKESGEMVANCHKIPQQNFSKELTNAQNALIEAATIVNELNPEAQIIFTVSPVRHLKDGFMENQLSKAKLITAVQEIVAIKANCTYFPAYEIMMDELRDYRFYAEDMVHPNLTAVNYIWQKFQEAWIASEASAVMKEVDTIQKGLLHRPFNEASEAHQNFRRDLQQKIEKLEEKLPHIRF</sequence>
<protein>
    <submittedName>
        <fullName evidence="2">GSCFA family protein</fullName>
    </submittedName>
</protein>
<dbReference type="InterPro" id="IPR014982">
    <property type="entry name" value="GSCFA"/>
</dbReference>
<feature type="domain" description="GSCFA" evidence="1">
    <location>
        <begin position="21"/>
        <end position="254"/>
    </location>
</feature>
<reference evidence="3" key="1">
    <citation type="submission" date="2017-09" db="EMBL/GenBank/DDBJ databases">
        <authorList>
            <person name="Varghese N."/>
            <person name="Submissions S."/>
        </authorList>
    </citation>
    <scope>NUCLEOTIDE SEQUENCE [LARGE SCALE GENOMIC DNA]</scope>
    <source>
        <strain evidence="3">CGMCC 1.12641</strain>
    </source>
</reference>
<proteinExistence type="predicted"/>
<evidence type="ECO:0000259" key="1">
    <source>
        <dbReference type="Pfam" id="PF08885"/>
    </source>
</evidence>
<accession>A0A285X2B4</accession>
<dbReference type="EMBL" id="OCMF01000001">
    <property type="protein sequence ID" value="SOC78874.1"/>
    <property type="molecule type" value="Genomic_DNA"/>
</dbReference>
<dbReference type="Pfam" id="PF08885">
    <property type="entry name" value="GSCFA"/>
    <property type="match status" value="1"/>
</dbReference>
<name>A0A285X2B4_9FLAO</name>
<dbReference type="GO" id="GO:0016788">
    <property type="term" value="F:hydrolase activity, acting on ester bonds"/>
    <property type="evidence" value="ECO:0007669"/>
    <property type="project" value="UniProtKB-ARBA"/>
</dbReference>
<dbReference type="RefSeq" id="WP_097054663.1">
    <property type="nucleotide sequence ID" value="NZ_OCMF01000001.1"/>
</dbReference>
<dbReference type="Proteomes" id="UP000219193">
    <property type="component" value="Unassembled WGS sequence"/>
</dbReference>